<evidence type="ECO:0000313" key="2">
    <source>
        <dbReference type="Proteomes" id="UP000004550"/>
    </source>
</evidence>
<evidence type="ECO:0000313" key="1">
    <source>
        <dbReference type="EMBL" id="APL94549.1"/>
    </source>
</evidence>
<sequence>MKATERMRSAQAVYAAFLFLETRDILDFLILPDDPSAFFPRFEEFRIVGDMTSTPYWFLHH</sequence>
<dbReference type="EMBL" id="CP013070">
    <property type="protein sequence ID" value="APL94549.1"/>
    <property type="molecule type" value="Genomic_DNA"/>
</dbReference>
<gene>
    <name evidence="1" type="ORF">SIDU_08570</name>
</gene>
<reference evidence="1 2" key="1">
    <citation type="journal article" date="2012" name="J. Bacteriol.">
        <title>Genome sequence of Sphingobium indicum B90A, a hexachlorocyclohexane-degrading bacterium.</title>
        <authorList>
            <person name="Anand S."/>
            <person name="Sangwan N."/>
            <person name="Lata P."/>
            <person name="Kaur J."/>
            <person name="Dua A."/>
            <person name="Singh A.K."/>
            <person name="Verma M."/>
            <person name="Kaur J."/>
            <person name="Khurana J.P."/>
            <person name="Khurana P."/>
            <person name="Mathur S."/>
            <person name="Lal R."/>
        </authorList>
    </citation>
    <scope>NUCLEOTIDE SEQUENCE [LARGE SCALE GENOMIC DNA]</scope>
    <source>
        <strain evidence="2">DSM 16412 / CCM 7286 / MTCC 6364 / B90A</strain>
    </source>
</reference>
<proteinExistence type="predicted"/>
<name>A0A1L5BNU7_SPHIB</name>
<dbReference type="KEGG" id="sinb:SIDU_08570"/>
<organism evidence="1 2">
    <name type="scientific">Sphingobium indicum (strain DSM 16412 / CCM 7286 / MTCC 6364 / B90A)</name>
    <dbReference type="NCBI Taxonomy" id="861109"/>
    <lineage>
        <taxon>Bacteria</taxon>
        <taxon>Pseudomonadati</taxon>
        <taxon>Pseudomonadota</taxon>
        <taxon>Alphaproteobacteria</taxon>
        <taxon>Sphingomonadales</taxon>
        <taxon>Sphingomonadaceae</taxon>
        <taxon>Sphingobium</taxon>
    </lineage>
</organism>
<protein>
    <submittedName>
        <fullName evidence="1">Uncharacterized protein</fullName>
    </submittedName>
</protein>
<dbReference type="AlphaFoldDB" id="A0A1L5BNU7"/>
<dbReference type="Proteomes" id="UP000004550">
    <property type="component" value="Chromosome"/>
</dbReference>
<accession>A0A1L5BNU7</accession>